<organism evidence="1 2">
    <name type="scientific">Alicyclobacillus fastidiosus</name>
    <dbReference type="NCBI Taxonomy" id="392011"/>
    <lineage>
        <taxon>Bacteria</taxon>
        <taxon>Bacillati</taxon>
        <taxon>Bacillota</taxon>
        <taxon>Bacilli</taxon>
        <taxon>Bacillales</taxon>
        <taxon>Alicyclobacillaceae</taxon>
        <taxon>Alicyclobacillus</taxon>
    </lineage>
</organism>
<gene>
    <name evidence="1" type="ORF">NZD89_17950</name>
</gene>
<evidence type="ECO:0008006" key="3">
    <source>
        <dbReference type="Google" id="ProtNLM"/>
    </source>
</evidence>
<proteinExistence type="predicted"/>
<keyword evidence="2" id="KW-1185">Reference proteome</keyword>
<name>A0ABY6ZBK3_9BACL</name>
<evidence type="ECO:0000313" key="1">
    <source>
        <dbReference type="EMBL" id="WAH40246.1"/>
    </source>
</evidence>
<dbReference type="Proteomes" id="UP001164761">
    <property type="component" value="Chromosome"/>
</dbReference>
<protein>
    <recommendedName>
        <fullName evidence="3">4,5-dihydroxyphthalate decarboxylase</fullName>
    </recommendedName>
</protein>
<dbReference type="Gene3D" id="3.40.190.10">
    <property type="entry name" value="Periplasmic binding protein-like II"/>
    <property type="match status" value="1"/>
</dbReference>
<reference evidence="1" key="1">
    <citation type="submission" date="2022-08" db="EMBL/GenBank/DDBJ databases">
        <title>Alicyclobacillus fastidiosus DSM 17978, complete genome.</title>
        <authorList>
            <person name="Wang Q."/>
            <person name="Cai R."/>
            <person name="Wang Z."/>
        </authorList>
    </citation>
    <scope>NUCLEOTIDE SEQUENCE</scope>
    <source>
        <strain evidence="1">DSM 17978</strain>
    </source>
</reference>
<accession>A0ABY6ZBK3</accession>
<dbReference type="EMBL" id="CP104067">
    <property type="protein sequence ID" value="WAH40246.1"/>
    <property type="molecule type" value="Genomic_DNA"/>
</dbReference>
<dbReference type="SUPFAM" id="SSF53850">
    <property type="entry name" value="Periplasmic binding protein-like II"/>
    <property type="match status" value="1"/>
</dbReference>
<evidence type="ECO:0000313" key="2">
    <source>
        <dbReference type="Proteomes" id="UP001164761"/>
    </source>
</evidence>
<dbReference type="RefSeq" id="WP_268004143.1">
    <property type="nucleotide sequence ID" value="NZ_BSUT01000001.1"/>
</dbReference>
<sequence>MGNPVIRIGCTQYLHTEAMLLGTLTLDEFDLHPERAKSIDECTLKTLGGEYDVGECSLATFLKISEARTDLKALPVFSRKFLHHYQFCRVDSSIQNPGDLAGKKVAIPQFWITAGIWHRWLLENYYKIDAGLITWCPLQLDRIEGVPYPKRYQIDWGYVGESAPRLLRNREVDCFIYARKLDDSRGIRTVHPDPMAETMNFYHDLQVIPITHVFVIKAELLKTYPSLAGALIKLFEASRCLGLKDVGNSVSMYLPFADLHMQTTEELLDVDWNSYGWSKNEYVLETLYNAACDQGFISGERSLEDRFVTLG</sequence>